<comment type="caution">
    <text evidence="2">The sequence shown here is derived from an EMBL/GenBank/DDBJ whole genome shotgun (WGS) entry which is preliminary data.</text>
</comment>
<dbReference type="STRING" id="1121326.CLMAG_45960"/>
<dbReference type="OrthoDB" id="9779910at2"/>
<comment type="similarity">
    <text evidence="1">Belongs to the ComF/GntX family.</text>
</comment>
<accession>A0A161WEK6</accession>
<sequence length="226" mass="26073">MGNGIVKNLKFIWDCILQVIYPTDEKCILCAEDTNEDNLICTECERSIKFCEDIFTIEQNNTRFRYYSISYYSGNMMELILRLKYKSDFRAGEVIAKYMIDVIKSNDIQFDFISYIPMTKTSMRKRGYNQSEYLATVISNEINRPVIHCLDKIKQTKDQIGLNGIERWNNVLNSFKIIDKNIIINKKILLVDDVLTTGATAFSCAYELLKCNAGEITILTGAKSRV</sequence>
<dbReference type="InterPro" id="IPR051910">
    <property type="entry name" value="ComF/GntX_DNA_util-trans"/>
</dbReference>
<gene>
    <name evidence="2" type="ORF">CLMAG_45960</name>
</gene>
<dbReference type="EMBL" id="LWAE01000006">
    <property type="protein sequence ID" value="KZL90105.1"/>
    <property type="molecule type" value="Genomic_DNA"/>
</dbReference>
<dbReference type="InterPro" id="IPR000836">
    <property type="entry name" value="PRTase_dom"/>
</dbReference>
<keyword evidence="3" id="KW-1185">Reference proteome</keyword>
<dbReference type="PANTHER" id="PTHR47505:SF1">
    <property type="entry name" value="DNA UTILIZATION PROTEIN YHGH"/>
    <property type="match status" value="1"/>
</dbReference>
<evidence type="ECO:0000313" key="2">
    <source>
        <dbReference type="EMBL" id="KZL90105.1"/>
    </source>
</evidence>
<dbReference type="SUPFAM" id="SSF53271">
    <property type="entry name" value="PRTase-like"/>
    <property type="match status" value="1"/>
</dbReference>
<organism evidence="2 3">
    <name type="scientific">Clostridium magnum DSM 2767</name>
    <dbReference type="NCBI Taxonomy" id="1121326"/>
    <lineage>
        <taxon>Bacteria</taxon>
        <taxon>Bacillati</taxon>
        <taxon>Bacillota</taxon>
        <taxon>Clostridia</taxon>
        <taxon>Eubacteriales</taxon>
        <taxon>Clostridiaceae</taxon>
        <taxon>Clostridium</taxon>
    </lineage>
</organism>
<name>A0A161WEK6_9CLOT</name>
<dbReference type="Gene3D" id="3.40.50.2020">
    <property type="match status" value="1"/>
</dbReference>
<dbReference type="Proteomes" id="UP000076603">
    <property type="component" value="Unassembled WGS sequence"/>
</dbReference>
<dbReference type="PATRIC" id="fig|1121326.3.peg.4656"/>
<evidence type="ECO:0000313" key="3">
    <source>
        <dbReference type="Proteomes" id="UP000076603"/>
    </source>
</evidence>
<dbReference type="InterPro" id="IPR029057">
    <property type="entry name" value="PRTase-like"/>
</dbReference>
<dbReference type="PANTHER" id="PTHR47505">
    <property type="entry name" value="DNA UTILIZATION PROTEIN YHGH"/>
    <property type="match status" value="1"/>
</dbReference>
<protein>
    <submittedName>
        <fullName evidence="2">DNA utilization protein GntX</fullName>
    </submittedName>
</protein>
<dbReference type="RefSeq" id="WP_066627516.1">
    <property type="nucleotide sequence ID" value="NZ_FQXL01000006.1"/>
</dbReference>
<evidence type="ECO:0000256" key="1">
    <source>
        <dbReference type="ARBA" id="ARBA00008007"/>
    </source>
</evidence>
<reference evidence="2 3" key="1">
    <citation type="submission" date="2016-04" db="EMBL/GenBank/DDBJ databases">
        <title>Genome sequence of Clostridium magnum DSM 2767.</title>
        <authorList>
            <person name="Poehlein A."/>
            <person name="Uhlig R."/>
            <person name="Fischer R."/>
            <person name="Bahl H."/>
            <person name="Daniel R."/>
        </authorList>
    </citation>
    <scope>NUCLEOTIDE SEQUENCE [LARGE SCALE GENOMIC DNA]</scope>
    <source>
        <strain evidence="2 3">DSM 2767</strain>
    </source>
</reference>
<dbReference type="AlphaFoldDB" id="A0A161WEK6"/>
<dbReference type="CDD" id="cd06223">
    <property type="entry name" value="PRTases_typeI"/>
    <property type="match status" value="1"/>
</dbReference>
<proteinExistence type="inferred from homology"/>